<reference evidence="1 2" key="1">
    <citation type="submission" date="2016-10" db="EMBL/GenBank/DDBJ databases">
        <title>Genome sequence of Streptomyces sp. MUSC 1.</title>
        <authorList>
            <person name="Lee L.-H."/>
            <person name="Ser H.-L."/>
            <person name="Law J.W.-F."/>
        </authorList>
    </citation>
    <scope>NUCLEOTIDE SEQUENCE [LARGE SCALE GENOMIC DNA]</scope>
    <source>
        <strain evidence="1 2">MUSC 1</strain>
    </source>
</reference>
<gene>
    <name evidence="1" type="ORF">BIV23_16955</name>
</gene>
<dbReference type="EMBL" id="MLYO01000027">
    <property type="protein sequence ID" value="OIK04451.1"/>
    <property type="molecule type" value="Genomic_DNA"/>
</dbReference>
<protein>
    <submittedName>
        <fullName evidence="1">Uncharacterized protein</fullName>
    </submittedName>
</protein>
<evidence type="ECO:0000313" key="1">
    <source>
        <dbReference type="EMBL" id="OIK04451.1"/>
    </source>
</evidence>
<keyword evidence="2" id="KW-1185">Reference proteome</keyword>
<proteinExistence type="predicted"/>
<comment type="caution">
    <text evidence="1">The sequence shown here is derived from an EMBL/GenBank/DDBJ whole genome shotgun (WGS) entry which is preliminary data.</text>
</comment>
<dbReference type="AlphaFoldDB" id="A0A1S2QFR6"/>
<dbReference type="Proteomes" id="UP000179642">
    <property type="component" value="Unassembled WGS sequence"/>
</dbReference>
<sequence>MYGRPGVAGVALPGSRISAAGGMISSAWVKRTSAPRSLVPARFASTCRKTFSVKTGSKPAGGRSYVCGSCSDGDPPARAKPSVGEYGAFVP</sequence>
<name>A0A1S2QFR6_9ACTN</name>
<evidence type="ECO:0000313" key="2">
    <source>
        <dbReference type="Proteomes" id="UP000179642"/>
    </source>
</evidence>
<accession>A0A1S2QFR6</accession>
<organism evidence="1 2">
    <name type="scientific">Streptomyces monashensis</name>
    <dbReference type="NCBI Taxonomy" id="1678012"/>
    <lineage>
        <taxon>Bacteria</taxon>
        <taxon>Bacillati</taxon>
        <taxon>Actinomycetota</taxon>
        <taxon>Actinomycetes</taxon>
        <taxon>Kitasatosporales</taxon>
        <taxon>Streptomycetaceae</taxon>
        <taxon>Streptomyces</taxon>
    </lineage>
</organism>